<gene>
    <name evidence="2" type="ORF">C1875_05240</name>
</gene>
<keyword evidence="1" id="KW-0812">Transmembrane</keyword>
<feature type="transmembrane region" description="Helical" evidence="1">
    <location>
        <begin position="64"/>
        <end position="84"/>
    </location>
</feature>
<feature type="transmembrane region" description="Helical" evidence="1">
    <location>
        <begin position="488"/>
        <end position="507"/>
    </location>
</feature>
<accession>A0A369ML86</accession>
<evidence type="ECO:0000256" key="1">
    <source>
        <dbReference type="SAM" id="Phobius"/>
    </source>
</evidence>
<dbReference type="RefSeq" id="WP_009609390.1">
    <property type="nucleotide sequence ID" value="NZ_AP025575.1"/>
</dbReference>
<dbReference type="Pfam" id="PF20176">
    <property type="entry name" value="DUF6541"/>
    <property type="match status" value="1"/>
</dbReference>
<feature type="transmembrane region" description="Helical" evidence="1">
    <location>
        <begin position="332"/>
        <end position="352"/>
    </location>
</feature>
<feature type="transmembrane region" description="Helical" evidence="1">
    <location>
        <begin position="104"/>
        <end position="127"/>
    </location>
</feature>
<protein>
    <submittedName>
        <fullName evidence="2">Uncharacterized protein</fullName>
    </submittedName>
</protein>
<feature type="transmembrane region" description="Helical" evidence="1">
    <location>
        <begin position="198"/>
        <end position="217"/>
    </location>
</feature>
<dbReference type="Proteomes" id="UP000253970">
    <property type="component" value="Unassembled WGS sequence"/>
</dbReference>
<keyword evidence="1" id="KW-1133">Transmembrane helix</keyword>
<comment type="caution">
    <text evidence="2">The sequence shown here is derived from an EMBL/GenBank/DDBJ whole genome shotgun (WGS) entry which is preliminary data.</text>
</comment>
<proteinExistence type="predicted"/>
<reference evidence="2 3" key="1">
    <citation type="journal article" date="2018" name="Elife">
        <title>Discovery and characterization of a prevalent human gut bacterial enzyme sufficient for the inactivation of a family of plant toxins.</title>
        <authorList>
            <person name="Koppel N."/>
            <person name="Bisanz J.E."/>
            <person name="Pandelia M.E."/>
            <person name="Turnbaugh P.J."/>
            <person name="Balskus E.P."/>
        </authorList>
    </citation>
    <scope>NUCLEOTIDE SEQUENCE [LARGE SCALE GENOMIC DNA]</scope>
    <source>
        <strain evidence="2 3">W1 BHI 6</strain>
    </source>
</reference>
<dbReference type="InterPro" id="IPR046671">
    <property type="entry name" value="DUF6541"/>
</dbReference>
<feature type="transmembrane region" description="Helical" evidence="1">
    <location>
        <begin position="34"/>
        <end position="57"/>
    </location>
</feature>
<feature type="transmembrane region" description="Helical" evidence="1">
    <location>
        <begin position="301"/>
        <end position="320"/>
    </location>
</feature>
<feature type="transmembrane region" description="Helical" evidence="1">
    <location>
        <begin position="444"/>
        <end position="467"/>
    </location>
</feature>
<sequence length="674" mass="73115">MWLMLALAVVVCVAVLYVPGYLFARSLSVARFASVAIAPMISIFFLAVLGIVLFEVGVTCSGPVLLAIAVAIGAIALLVSKGIAQAKAPNASRELIAIDDVKGAWKAAALYVAVAFAVVFVVFLLAIDGPESFSRNDDTTVHLAIVRGFLDTGTFSTLHASSYLDQGVTSSFYPSAWHVVTAVVASFFGNAVTLAANASIIALTAVVFPLGMCLLFLKLFGEGKRVVWAGSLFVVAFCGFPWGFVVYGQLLSNMVSFMLIPLAFVALVGAIEAKGLSGKVRLAFLVAAGLVSIALSQPNGAFTFGIWAVLYCMGRILVPPCDDAPRIASKRIAAAAALFAVACAGWVVLYFAPFLQNVVQYTWKATLSPLEAIGGGLLFMFTTREGVQPFLSVAVLAGVIYTCRNRRYLWMTVAYAFAFVVYVIDVSTDGVVKQVLSGFWYTDYYRTGAMTALFAIPLASLGFVQLVDIVRSWCAKALRVQADHPKCRYLPVGILVALMLMCQFFPFHAKLMGKTDIGAGLVKIHREVSMRYSWDRGLTGEEDAFVKKAVELIGEGALVINVPSDGSCWSYGVEGINTYFRRSSDNGRGGAEESKILRTQLRDISTSEEVQRLVNDLDARYVLMLDVQGSDHRTTTTIRYKEENWRGIETIDEQTPGFKLLLSEDDMRLYEIVG</sequence>
<keyword evidence="1" id="KW-0472">Membrane</keyword>
<organism evidence="2 3">
    <name type="scientific">Eggerthella lenta</name>
    <name type="common">Eubacterium lentum</name>
    <dbReference type="NCBI Taxonomy" id="84112"/>
    <lineage>
        <taxon>Bacteria</taxon>
        <taxon>Bacillati</taxon>
        <taxon>Actinomycetota</taxon>
        <taxon>Coriobacteriia</taxon>
        <taxon>Eggerthellales</taxon>
        <taxon>Eggerthellaceae</taxon>
        <taxon>Eggerthella</taxon>
    </lineage>
</organism>
<dbReference type="EMBL" id="PPTU01000006">
    <property type="protein sequence ID" value="RDB71590.1"/>
    <property type="molecule type" value="Genomic_DNA"/>
</dbReference>
<evidence type="ECO:0000313" key="2">
    <source>
        <dbReference type="EMBL" id="RDB71590.1"/>
    </source>
</evidence>
<feature type="transmembrane region" description="Helical" evidence="1">
    <location>
        <begin position="250"/>
        <end position="271"/>
    </location>
</feature>
<name>A0A369ML86_EGGLN</name>
<evidence type="ECO:0000313" key="3">
    <source>
        <dbReference type="Proteomes" id="UP000253970"/>
    </source>
</evidence>
<feature type="transmembrane region" description="Helical" evidence="1">
    <location>
        <begin position="372"/>
        <end position="401"/>
    </location>
</feature>
<feature type="transmembrane region" description="Helical" evidence="1">
    <location>
        <begin position="408"/>
        <end position="424"/>
    </location>
</feature>
<feature type="transmembrane region" description="Helical" evidence="1">
    <location>
        <begin position="226"/>
        <end position="244"/>
    </location>
</feature>
<dbReference type="AlphaFoldDB" id="A0A369ML86"/>
<feature type="transmembrane region" description="Helical" evidence="1">
    <location>
        <begin position="278"/>
        <end position="295"/>
    </location>
</feature>